<feature type="domain" description="HDOD" evidence="1">
    <location>
        <begin position="21"/>
        <end position="223"/>
    </location>
</feature>
<dbReference type="SUPFAM" id="SSF109604">
    <property type="entry name" value="HD-domain/PDEase-like"/>
    <property type="match status" value="1"/>
</dbReference>
<dbReference type="EMBL" id="JACCFH010000001">
    <property type="protein sequence ID" value="NYG32590.1"/>
    <property type="molecule type" value="Genomic_DNA"/>
</dbReference>
<keyword evidence="3" id="KW-1185">Reference proteome</keyword>
<gene>
    <name evidence="2" type="ORF">BDD16_001576</name>
</gene>
<dbReference type="Gene3D" id="1.10.3210.10">
    <property type="entry name" value="Hypothetical protein af1432"/>
    <property type="match status" value="1"/>
</dbReference>
<dbReference type="AlphaFoldDB" id="A0A7Y9QW53"/>
<sequence>MLAQPLPDLDAWSRYLTSQPIPVLADTAEELESLADIEVRRGTVDAHLINEAIGDDPLMTLRVFSHAMRHRADRQVTDVDTVTAAVVLMGIGPFFRAFLPLPVLDEHLQACPQAIAGIHRRIRRSWCAARLVTEFALLHADSHASALQKAALLNGHAELLLWCHAPALAQTLQERREQDPHQEAAALEQEVLNVALAPLEHRLARDWGLPSTLRRLTDPDDQRSMVLLQPQRRLLVLALTLAERLEREGATATPTLDELEELSSLLTLSTPAVQRLIDNTLA</sequence>
<dbReference type="PROSITE" id="PS51833">
    <property type="entry name" value="HDOD"/>
    <property type="match status" value="1"/>
</dbReference>
<organism evidence="2 3">
    <name type="scientific">Sphaerotilus montanus</name>
    <dbReference type="NCBI Taxonomy" id="522889"/>
    <lineage>
        <taxon>Bacteria</taxon>
        <taxon>Pseudomonadati</taxon>
        <taxon>Pseudomonadota</taxon>
        <taxon>Betaproteobacteria</taxon>
        <taxon>Burkholderiales</taxon>
        <taxon>Sphaerotilaceae</taxon>
        <taxon>Sphaerotilus</taxon>
    </lineage>
</organism>
<accession>A0A7Y9QW53</accession>
<evidence type="ECO:0000313" key="3">
    <source>
        <dbReference type="Proteomes" id="UP000518288"/>
    </source>
</evidence>
<name>A0A7Y9QW53_9BURK</name>
<evidence type="ECO:0000259" key="1">
    <source>
        <dbReference type="PROSITE" id="PS51833"/>
    </source>
</evidence>
<proteinExistence type="predicted"/>
<evidence type="ECO:0000313" key="2">
    <source>
        <dbReference type="EMBL" id="NYG32590.1"/>
    </source>
</evidence>
<reference evidence="2 3" key="1">
    <citation type="submission" date="2020-07" db="EMBL/GenBank/DDBJ databases">
        <title>Genomic Encyclopedia of Archaeal and Bacterial Type Strains, Phase II (KMG-II): from individual species to whole genera.</title>
        <authorList>
            <person name="Goeker M."/>
        </authorList>
    </citation>
    <scope>NUCLEOTIDE SEQUENCE [LARGE SCALE GENOMIC DNA]</scope>
    <source>
        <strain evidence="2 3">DSM 21226</strain>
    </source>
</reference>
<protein>
    <submittedName>
        <fullName evidence="2">HD-like signal output (HDOD) protein</fullName>
    </submittedName>
</protein>
<dbReference type="InterPro" id="IPR013976">
    <property type="entry name" value="HDOD"/>
</dbReference>
<dbReference type="RefSeq" id="WP_179633465.1">
    <property type="nucleotide sequence ID" value="NZ_JACCFH010000001.1"/>
</dbReference>
<dbReference type="Pfam" id="PF08668">
    <property type="entry name" value="HDOD"/>
    <property type="match status" value="1"/>
</dbReference>
<comment type="caution">
    <text evidence="2">The sequence shown here is derived from an EMBL/GenBank/DDBJ whole genome shotgun (WGS) entry which is preliminary data.</text>
</comment>
<dbReference type="Proteomes" id="UP000518288">
    <property type="component" value="Unassembled WGS sequence"/>
</dbReference>